<accession>A0A940NGW1</accession>
<evidence type="ECO:0000256" key="4">
    <source>
        <dbReference type="ARBA" id="ARBA00022989"/>
    </source>
</evidence>
<dbReference type="PANTHER" id="PTHR28259">
    <property type="entry name" value="FLUORIDE EXPORT PROTEIN 1-RELATED"/>
    <property type="match status" value="1"/>
</dbReference>
<comment type="activity regulation">
    <text evidence="10">Na(+) is not transported, but it plays an essential structural role and its presence is essential for fluoride channel function.</text>
</comment>
<dbReference type="PANTHER" id="PTHR28259:SF1">
    <property type="entry name" value="FLUORIDE EXPORT PROTEIN 1-RELATED"/>
    <property type="match status" value="1"/>
</dbReference>
<evidence type="ECO:0000256" key="2">
    <source>
        <dbReference type="ARBA" id="ARBA00022475"/>
    </source>
</evidence>
<dbReference type="Proteomes" id="UP000682134">
    <property type="component" value="Unassembled WGS sequence"/>
</dbReference>
<evidence type="ECO:0000256" key="5">
    <source>
        <dbReference type="ARBA" id="ARBA00023136"/>
    </source>
</evidence>
<comment type="function">
    <text evidence="9 10">Fluoride-specific ion channel. Important for reducing fluoride concentration in the cell, thus reducing its toxicity.</text>
</comment>
<comment type="catalytic activity">
    <reaction evidence="8">
        <text>fluoride(in) = fluoride(out)</text>
        <dbReference type="Rhea" id="RHEA:76159"/>
        <dbReference type="ChEBI" id="CHEBI:17051"/>
    </reaction>
    <physiologicalReaction direction="left-to-right" evidence="8">
        <dbReference type="Rhea" id="RHEA:76160"/>
    </physiologicalReaction>
</comment>
<feature type="transmembrane region" description="Helical" evidence="10">
    <location>
        <begin position="31"/>
        <end position="49"/>
    </location>
</feature>
<keyword evidence="2 10" id="KW-1003">Cell membrane</keyword>
<evidence type="ECO:0000256" key="9">
    <source>
        <dbReference type="ARBA" id="ARBA00049940"/>
    </source>
</evidence>
<keyword evidence="10" id="KW-0915">Sodium</keyword>
<dbReference type="GO" id="GO:0140114">
    <property type="term" value="P:cellular detoxification of fluoride"/>
    <property type="evidence" value="ECO:0007669"/>
    <property type="project" value="UniProtKB-UniRule"/>
</dbReference>
<protein>
    <recommendedName>
        <fullName evidence="10">Fluoride-specific ion channel FluC</fullName>
    </recommendedName>
</protein>
<keyword evidence="10" id="KW-0813">Transport</keyword>
<dbReference type="AlphaFoldDB" id="A0A940NGW1"/>
<keyword evidence="10" id="KW-0479">Metal-binding</keyword>
<dbReference type="RefSeq" id="WP_209401472.1">
    <property type="nucleotide sequence ID" value="NZ_JAGIYQ010000001.1"/>
</dbReference>
<evidence type="ECO:0000256" key="7">
    <source>
        <dbReference type="ARBA" id="ARBA00035120"/>
    </source>
</evidence>
<evidence type="ECO:0000256" key="8">
    <source>
        <dbReference type="ARBA" id="ARBA00035585"/>
    </source>
</evidence>
<evidence type="ECO:0000256" key="3">
    <source>
        <dbReference type="ARBA" id="ARBA00022692"/>
    </source>
</evidence>
<evidence type="ECO:0000256" key="1">
    <source>
        <dbReference type="ARBA" id="ARBA00004651"/>
    </source>
</evidence>
<sequence length="129" mass="14280">MNYIVIFIGGAIGAICRYTLGNFISYSPGDFPMNTFIINMIGCLFLGFFLTYTKKKFSKELILLIGTGFTGAFTTFSTFSLENVKLIEDGQLITSFLYVFISLGIGICLSYLGYLLAVQILKRKGESIS</sequence>
<keyword evidence="4 10" id="KW-1133">Transmembrane helix</keyword>
<feature type="binding site" evidence="10">
    <location>
        <position position="71"/>
    </location>
    <ligand>
        <name>Na(+)</name>
        <dbReference type="ChEBI" id="CHEBI:29101"/>
        <note>structural</note>
    </ligand>
</feature>
<feature type="transmembrane region" description="Helical" evidence="10">
    <location>
        <begin position="61"/>
        <end position="81"/>
    </location>
</feature>
<evidence type="ECO:0000313" key="12">
    <source>
        <dbReference type="Proteomes" id="UP000682134"/>
    </source>
</evidence>
<keyword evidence="6 10" id="KW-0407">Ion channel</keyword>
<proteinExistence type="inferred from homology"/>
<dbReference type="EMBL" id="JAGIYQ010000001">
    <property type="protein sequence ID" value="MBP0723762.1"/>
    <property type="molecule type" value="Genomic_DNA"/>
</dbReference>
<dbReference type="GO" id="GO:0005886">
    <property type="term" value="C:plasma membrane"/>
    <property type="evidence" value="ECO:0007669"/>
    <property type="project" value="UniProtKB-SubCell"/>
</dbReference>
<dbReference type="HAMAP" id="MF_00454">
    <property type="entry name" value="FluC"/>
    <property type="match status" value="1"/>
</dbReference>
<evidence type="ECO:0000256" key="10">
    <source>
        <dbReference type="HAMAP-Rule" id="MF_00454"/>
    </source>
</evidence>
<keyword evidence="3 10" id="KW-0812">Transmembrane</keyword>
<keyword evidence="5 10" id="KW-0472">Membrane</keyword>
<gene>
    <name evidence="10 11" type="primary">crcB</name>
    <name evidence="10" type="synonym">fluC</name>
    <name evidence="11" type="ORF">J5Y03_01030</name>
</gene>
<organism evidence="11 12">
    <name type="scientific">Gottfriedia endophytica</name>
    <dbReference type="NCBI Taxonomy" id="2820819"/>
    <lineage>
        <taxon>Bacteria</taxon>
        <taxon>Bacillati</taxon>
        <taxon>Bacillota</taxon>
        <taxon>Bacilli</taxon>
        <taxon>Bacillales</taxon>
        <taxon>Bacillaceae</taxon>
        <taxon>Gottfriedia</taxon>
    </lineage>
</organism>
<keyword evidence="12" id="KW-1185">Reference proteome</keyword>
<comment type="subcellular location">
    <subcellularLocation>
        <location evidence="1 10">Cell membrane</location>
        <topology evidence="1 10">Multi-pass membrane protein</topology>
    </subcellularLocation>
</comment>
<evidence type="ECO:0000313" key="11">
    <source>
        <dbReference type="EMBL" id="MBP0723762.1"/>
    </source>
</evidence>
<keyword evidence="10" id="KW-0406">Ion transport</keyword>
<evidence type="ECO:0000256" key="6">
    <source>
        <dbReference type="ARBA" id="ARBA00023303"/>
    </source>
</evidence>
<dbReference type="Pfam" id="PF02537">
    <property type="entry name" value="CRCB"/>
    <property type="match status" value="1"/>
</dbReference>
<dbReference type="GO" id="GO:0062054">
    <property type="term" value="F:fluoride channel activity"/>
    <property type="evidence" value="ECO:0007669"/>
    <property type="project" value="UniProtKB-UniRule"/>
</dbReference>
<comment type="caution">
    <text evidence="11">The sequence shown here is derived from an EMBL/GenBank/DDBJ whole genome shotgun (WGS) entry which is preliminary data.</text>
</comment>
<dbReference type="GO" id="GO:0046872">
    <property type="term" value="F:metal ion binding"/>
    <property type="evidence" value="ECO:0007669"/>
    <property type="project" value="UniProtKB-KW"/>
</dbReference>
<dbReference type="InterPro" id="IPR003691">
    <property type="entry name" value="FluC"/>
</dbReference>
<reference evidence="11" key="1">
    <citation type="submission" date="2021-04" db="EMBL/GenBank/DDBJ databases">
        <title>Genome seq and assembly of Bacillus sp.</title>
        <authorList>
            <person name="Chhetri G."/>
        </authorList>
    </citation>
    <scope>NUCLEOTIDE SEQUENCE</scope>
    <source>
        <strain evidence="11">RG28</strain>
    </source>
</reference>
<dbReference type="NCBIfam" id="TIGR00494">
    <property type="entry name" value="crcB"/>
    <property type="match status" value="1"/>
</dbReference>
<feature type="binding site" evidence="10">
    <location>
        <position position="74"/>
    </location>
    <ligand>
        <name>Na(+)</name>
        <dbReference type="ChEBI" id="CHEBI:29101"/>
        <note>structural</note>
    </ligand>
</feature>
<feature type="transmembrane region" description="Helical" evidence="10">
    <location>
        <begin position="93"/>
        <end position="117"/>
    </location>
</feature>
<name>A0A940NGW1_9BACI</name>
<comment type="similarity">
    <text evidence="7 10">Belongs to the fluoride channel Fluc/FEX (TC 1.A.43) family.</text>
</comment>